<name>F0X7F0_GROCL</name>
<dbReference type="Proteomes" id="UP000007796">
    <property type="component" value="Unassembled WGS sequence"/>
</dbReference>
<feature type="compositionally biased region" description="Basic residues" evidence="1">
    <location>
        <begin position="476"/>
        <end position="485"/>
    </location>
</feature>
<evidence type="ECO:0000313" key="4">
    <source>
        <dbReference type="Proteomes" id="UP000007796"/>
    </source>
</evidence>
<keyword evidence="4" id="KW-1185">Reference proteome</keyword>
<dbReference type="HOGENOM" id="CLU_562655_0_0_1"/>
<feature type="compositionally biased region" description="Basic and acidic residues" evidence="1">
    <location>
        <begin position="461"/>
        <end position="475"/>
    </location>
</feature>
<accession>F0X7F0</accession>
<reference evidence="3 4" key="1">
    <citation type="journal article" date="2011" name="Proc. Natl. Acad. Sci. U.S.A.">
        <title>Genome and transcriptome analyses of the mountain pine beetle-fungal symbiont Grosmannia clavigera, a lodgepole pine pathogen.</title>
        <authorList>
            <person name="DiGuistini S."/>
            <person name="Wang Y."/>
            <person name="Liao N.Y."/>
            <person name="Taylor G."/>
            <person name="Tanguay P."/>
            <person name="Feau N."/>
            <person name="Henrissat B."/>
            <person name="Chan S.K."/>
            <person name="Hesse-Orce U."/>
            <person name="Alamouti S.M."/>
            <person name="Tsui C.K.M."/>
            <person name="Docking R.T."/>
            <person name="Levasseur A."/>
            <person name="Haridas S."/>
            <person name="Robertson G."/>
            <person name="Birol I."/>
            <person name="Holt R.A."/>
            <person name="Marra M.A."/>
            <person name="Hamelin R.C."/>
            <person name="Hirst M."/>
            <person name="Jones S.J.M."/>
            <person name="Bohlmann J."/>
            <person name="Breuil C."/>
        </authorList>
    </citation>
    <scope>NUCLEOTIDE SEQUENCE [LARGE SCALE GENOMIC DNA]</scope>
    <source>
        <strain evidence="4">kw1407 / UAMH 11150</strain>
    </source>
</reference>
<feature type="region of interest" description="Disordered" evidence="1">
    <location>
        <begin position="119"/>
        <end position="167"/>
    </location>
</feature>
<dbReference type="InterPro" id="IPR057684">
    <property type="entry name" value="DUF7924"/>
</dbReference>
<feature type="domain" description="DUF7924" evidence="2">
    <location>
        <begin position="245"/>
        <end position="412"/>
    </location>
</feature>
<feature type="compositionally biased region" description="Polar residues" evidence="1">
    <location>
        <begin position="150"/>
        <end position="167"/>
    </location>
</feature>
<dbReference type="EMBL" id="GL629729">
    <property type="protein sequence ID" value="EFX06388.1"/>
    <property type="molecule type" value="Genomic_DNA"/>
</dbReference>
<dbReference type="Pfam" id="PF25545">
    <property type="entry name" value="DUF7924"/>
    <property type="match status" value="1"/>
</dbReference>
<dbReference type="InParanoid" id="F0X7F0"/>
<gene>
    <name evidence="3" type="ORF">CMQ_6709</name>
</gene>
<protein>
    <recommendedName>
        <fullName evidence="2">DUF7924 domain-containing protein</fullName>
    </recommendedName>
</protein>
<dbReference type="STRING" id="655863.F0X7F0"/>
<dbReference type="eggNOG" id="ENOG502RS92">
    <property type="taxonomic scope" value="Eukaryota"/>
</dbReference>
<dbReference type="RefSeq" id="XP_014175870.1">
    <property type="nucleotide sequence ID" value="XM_014320395.1"/>
</dbReference>
<organism evidence="4">
    <name type="scientific">Grosmannia clavigera (strain kw1407 / UAMH 11150)</name>
    <name type="common">Blue stain fungus</name>
    <name type="synonym">Graphiocladiella clavigera</name>
    <dbReference type="NCBI Taxonomy" id="655863"/>
    <lineage>
        <taxon>Eukaryota</taxon>
        <taxon>Fungi</taxon>
        <taxon>Dikarya</taxon>
        <taxon>Ascomycota</taxon>
        <taxon>Pezizomycotina</taxon>
        <taxon>Sordariomycetes</taxon>
        <taxon>Sordariomycetidae</taxon>
        <taxon>Ophiostomatales</taxon>
        <taxon>Ophiostomataceae</taxon>
        <taxon>Leptographium</taxon>
    </lineage>
</organism>
<evidence type="ECO:0000256" key="1">
    <source>
        <dbReference type="SAM" id="MobiDB-lite"/>
    </source>
</evidence>
<feature type="compositionally biased region" description="Basic and acidic residues" evidence="1">
    <location>
        <begin position="119"/>
        <end position="132"/>
    </location>
</feature>
<feature type="region of interest" description="Disordered" evidence="1">
    <location>
        <begin position="429"/>
        <end position="485"/>
    </location>
</feature>
<dbReference type="OrthoDB" id="5424149at2759"/>
<dbReference type="AlphaFoldDB" id="F0X7F0"/>
<evidence type="ECO:0000259" key="2">
    <source>
        <dbReference type="Pfam" id="PF25545"/>
    </source>
</evidence>
<proteinExistence type="predicted"/>
<sequence length="485" mass="53723">MARRVSKPRAGRSRLHLSRACHDEAVLASSVSLTTRPIHLETESLYGRRDQPVSTEGRPVSRRSERLQARRQPLVETSDSRSATAAPRFTARSPLHGVSSLALPVRVSLTENNLRRFDAMTRPRRPPGDEWHPASAMAAPPVRDDARTAGSRQSDPATPSTSRFGHQAKNNGVLDRVHSQPPANLDSLREQLNRTRQTASPTVSQYEAYVYAVETAPNEATIVHETTRLLKEYDDRGYRKVFSQAFTAFPGDVGFNDGMPAPQPDMVEGLQLDEFHPFPARDVLGGAAVLFRDRPYSITLPHLAAEWKGPGKDMLQARTQSAYNGAALVYGRNQALAFLRARDPAGQATVCTFSTDGTNINFNAHFAAPRSGRPLSGGQTTEYHQYPIVSTNLTNSFSEFKRGRRQLRNLQDGARKASYALRDRLRQHGVASAESGDGFETEPVATSSTSKYGRGRRRGRSVADGRSQRTSDRSTRRGRSRRKHQ</sequence>
<feature type="region of interest" description="Disordered" evidence="1">
    <location>
        <begin position="43"/>
        <end position="91"/>
    </location>
</feature>
<evidence type="ECO:0000313" key="3">
    <source>
        <dbReference type="EMBL" id="EFX06388.1"/>
    </source>
</evidence>
<dbReference type="GeneID" id="25980172"/>